<evidence type="ECO:0000313" key="13">
    <source>
        <dbReference type="Proteomes" id="UP000295210"/>
    </source>
</evidence>
<feature type="transmembrane region" description="Helical" evidence="11">
    <location>
        <begin position="73"/>
        <end position="92"/>
    </location>
</feature>
<evidence type="ECO:0000313" key="12">
    <source>
        <dbReference type="EMBL" id="TCK73623.1"/>
    </source>
</evidence>
<keyword evidence="6" id="KW-0732">Signal</keyword>
<keyword evidence="9" id="KW-0564">Palmitate</keyword>
<comment type="caution">
    <text evidence="12">The sequence shown here is derived from an EMBL/GenBank/DDBJ whole genome shotgun (WGS) entry which is preliminary data.</text>
</comment>
<evidence type="ECO:0000256" key="7">
    <source>
        <dbReference type="ARBA" id="ARBA00022989"/>
    </source>
</evidence>
<name>A0A4R1L9G9_9BACT</name>
<proteinExistence type="inferred from homology"/>
<comment type="subcellular location">
    <subcellularLocation>
        <location evidence="1">Membrane</location>
        <topology evidence="1">Multi-pass membrane protein</topology>
    </subcellularLocation>
</comment>
<comment type="similarity">
    <text evidence="2">Belongs to the YtcA family.</text>
</comment>
<reference evidence="12 13" key="1">
    <citation type="submission" date="2019-03" db="EMBL/GenBank/DDBJ databases">
        <title>Genomic Encyclopedia of Type Strains, Phase IV (KMG-IV): sequencing the most valuable type-strain genomes for metagenomic binning, comparative biology and taxonomic classification.</title>
        <authorList>
            <person name="Goeker M."/>
        </authorList>
    </citation>
    <scope>NUCLEOTIDE SEQUENCE [LARGE SCALE GENOMIC DNA]</scope>
    <source>
        <strain evidence="12 13">DSM 103428</strain>
    </source>
</reference>
<dbReference type="GO" id="GO:0016020">
    <property type="term" value="C:membrane"/>
    <property type="evidence" value="ECO:0007669"/>
    <property type="project" value="UniProtKB-SubCell"/>
</dbReference>
<evidence type="ECO:0000256" key="5">
    <source>
        <dbReference type="ARBA" id="ARBA00022692"/>
    </source>
</evidence>
<dbReference type="RefSeq" id="WP_131993422.1">
    <property type="nucleotide sequence ID" value="NZ_SMGK01000002.1"/>
</dbReference>
<evidence type="ECO:0000256" key="9">
    <source>
        <dbReference type="ARBA" id="ARBA00023139"/>
    </source>
</evidence>
<evidence type="ECO:0000256" key="6">
    <source>
        <dbReference type="ARBA" id="ARBA00022729"/>
    </source>
</evidence>
<keyword evidence="5 11" id="KW-0812">Transmembrane</keyword>
<evidence type="ECO:0000256" key="11">
    <source>
        <dbReference type="SAM" id="Phobius"/>
    </source>
</evidence>
<accession>A0A4R1L9G9</accession>
<gene>
    <name evidence="12" type="ORF">C7378_1236</name>
</gene>
<evidence type="ECO:0000256" key="3">
    <source>
        <dbReference type="ARBA" id="ARBA00021237"/>
    </source>
</evidence>
<evidence type="ECO:0000256" key="10">
    <source>
        <dbReference type="ARBA" id="ARBA00023288"/>
    </source>
</evidence>
<keyword evidence="4" id="KW-1003">Cell membrane</keyword>
<evidence type="ECO:0000256" key="2">
    <source>
        <dbReference type="ARBA" id="ARBA00008208"/>
    </source>
</evidence>
<evidence type="ECO:0000256" key="1">
    <source>
        <dbReference type="ARBA" id="ARBA00004141"/>
    </source>
</evidence>
<dbReference type="AlphaFoldDB" id="A0A4R1L9G9"/>
<keyword evidence="7 11" id="KW-1133">Transmembrane helix</keyword>
<dbReference type="EMBL" id="SMGK01000002">
    <property type="protein sequence ID" value="TCK73623.1"/>
    <property type="molecule type" value="Genomic_DNA"/>
</dbReference>
<keyword evidence="10" id="KW-0449">Lipoprotein</keyword>
<dbReference type="InterPro" id="IPR031381">
    <property type="entry name" value="YtcA"/>
</dbReference>
<dbReference type="Proteomes" id="UP000295210">
    <property type="component" value="Unassembled WGS sequence"/>
</dbReference>
<organism evidence="12 13">
    <name type="scientific">Acidipila rosea</name>
    <dbReference type="NCBI Taxonomy" id="768535"/>
    <lineage>
        <taxon>Bacteria</taxon>
        <taxon>Pseudomonadati</taxon>
        <taxon>Acidobacteriota</taxon>
        <taxon>Terriglobia</taxon>
        <taxon>Terriglobales</taxon>
        <taxon>Acidobacteriaceae</taxon>
        <taxon>Acidipila</taxon>
    </lineage>
</organism>
<dbReference type="Pfam" id="PF17090">
    <property type="entry name" value="Ytca"/>
    <property type="match status" value="1"/>
</dbReference>
<keyword evidence="8 11" id="KW-0472">Membrane</keyword>
<protein>
    <recommendedName>
        <fullName evidence="3">Uncharacterized protein YtcA</fullName>
    </recommendedName>
</protein>
<dbReference type="PROSITE" id="PS51257">
    <property type="entry name" value="PROKAR_LIPOPROTEIN"/>
    <property type="match status" value="1"/>
</dbReference>
<dbReference type="OrthoDB" id="123105at2"/>
<keyword evidence="13" id="KW-1185">Reference proteome</keyword>
<evidence type="ECO:0000256" key="8">
    <source>
        <dbReference type="ARBA" id="ARBA00023136"/>
    </source>
</evidence>
<sequence>MKQVRARTSNPYALSLLVMPLAALTGCAHSPTFSILGSYFPSWIICIVAAILLTVVSRLLLRRYNLERELGPLPLIYSCLACFFACTIWLLFFY</sequence>
<feature type="transmembrane region" description="Helical" evidence="11">
    <location>
        <begin position="38"/>
        <end position="61"/>
    </location>
</feature>
<evidence type="ECO:0000256" key="4">
    <source>
        <dbReference type="ARBA" id="ARBA00022475"/>
    </source>
</evidence>